<dbReference type="AlphaFoldDB" id="A0A8J8FHI0"/>
<dbReference type="InterPro" id="IPR008972">
    <property type="entry name" value="Cupredoxin"/>
</dbReference>
<evidence type="ECO:0000313" key="6">
    <source>
        <dbReference type="Proteomes" id="UP000598971"/>
    </source>
</evidence>
<evidence type="ECO:0000256" key="1">
    <source>
        <dbReference type="ARBA" id="ARBA00022723"/>
    </source>
</evidence>
<evidence type="ECO:0000256" key="3">
    <source>
        <dbReference type="SAM" id="SignalP"/>
    </source>
</evidence>
<accession>A0A8J8FHI0</accession>
<dbReference type="RefSeq" id="WP_171607077.1">
    <property type="nucleotide sequence ID" value="NZ_WHPF01000004.1"/>
</dbReference>
<keyword evidence="6" id="KW-1185">Reference proteome</keyword>
<proteinExistence type="predicted"/>
<protein>
    <recommendedName>
        <fullName evidence="4">Blue (type 1) copper domain-containing protein</fullName>
    </recommendedName>
</protein>
<dbReference type="InterPro" id="IPR000923">
    <property type="entry name" value="BlueCu_1"/>
</dbReference>
<feature type="signal peptide" evidence="3">
    <location>
        <begin position="1"/>
        <end position="20"/>
    </location>
</feature>
<sequence>MKKSLLFVMLLSFVLGTSKATIITIKVSDFQFKPKTVNAVVGDTIQWQWKNGIHNTVSLTIPSGAPAWNAAMDSAHKKFKYILQVSGVYKYQCTFHFTVMKGTINVSPSLAAGLNSFAISDYNAEALLNWKTASSKEVSYFSVQKSDDGEHFSEIAKLKPTAANTFSTADKTPSSSKYVYYQIDMVDTKGNHQLSPIQMYVNNKVAASKLVTSLSPNPLTKPGHLMLQFNADKDGEMLVKLYSQNGNFIKQAKMNATKGINNGHFHIGEMAPGAYYIVCTLGNITEKHTVIMK</sequence>
<dbReference type="Pfam" id="PF00127">
    <property type="entry name" value="Copper-bind"/>
    <property type="match status" value="1"/>
</dbReference>
<dbReference type="EMBL" id="WHPF01000004">
    <property type="protein sequence ID" value="NNV55149.1"/>
    <property type="molecule type" value="Genomic_DNA"/>
</dbReference>
<keyword evidence="1" id="KW-0479">Metal-binding</keyword>
<reference evidence="5" key="1">
    <citation type="submission" date="2019-10" db="EMBL/GenBank/DDBJ databases">
        <title>Draft genome sequence of Panacibacter sp. KCS-6.</title>
        <authorList>
            <person name="Yim K.J."/>
        </authorList>
    </citation>
    <scope>NUCLEOTIDE SEQUENCE</scope>
    <source>
        <strain evidence="5">KCS-6</strain>
    </source>
</reference>
<evidence type="ECO:0000259" key="4">
    <source>
        <dbReference type="Pfam" id="PF00127"/>
    </source>
</evidence>
<dbReference type="SUPFAM" id="SSF49503">
    <property type="entry name" value="Cupredoxins"/>
    <property type="match status" value="1"/>
</dbReference>
<evidence type="ECO:0000313" key="5">
    <source>
        <dbReference type="EMBL" id="NNV55149.1"/>
    </source>
</evidence>
<name>A0A8J8FHI0_9BACT</name>
<comment type="caution">
    <text evidence="5">The sequence shown here is derived from an EMBL/GenBank/DDBJ whole genome shotgun (WGS) entry which is preliminary data.</text>
</comment>
<feature type="chain" id="PRO_5035256032" description="Blue (type 1) copper domain-containing protein" evidence="3">
    <location>
        <begin position="21"/>
        <end position="293"/>
    </location>
</feature>
<gene>
    <name evidence="5" type="ORF">GD597_06745</name>
</gene>
<dbReference type="GO" id="GO:0009055">
    <property type="term" value="F:electron transfer activity"/>
    <property type="evidence" value="ECO:0007669"/>
    <property type="project" value="InterPro"/>
</dbReference>
<dbReference type="InterPro" id="IPR013783">
    <property type="entry name" value="Ig-like_fold"/>
</dbReference>
<keyword evidence="2" id="KW-0186">Copper</keyword>
<organism evidence="5 6">
    <name type="scientific">Limnovirga soli</name>
    <dbReference type="NCBI Taxonomy" id="2656915"/>
    <lineage>
        <taxon>Bacteria</taxon>
        <taxon>Pseudomonadati</taxon>
        <taxon>Bacteroidota</taxon>
        <taxon>Chitinophagia</taxon>
        <taxon>Chitinophagales</taxon>
        <taxon>Chitinophagaceae</taxon>
        <taxon>Limnovirga</taxon>
    </lineage>
</organism>
<keyword evidence="3" id="KW-0732">Signal</keyword>
<dbReference type="Proteomes" id="UP000598971">
    <property type="component" value="Unassembled WGS sequence"/>
</dbReference>
<dbReference type="Gene3D" id="2.60.40.420">
    <property type="entry name" value="Cupredoxins - blue copper proteins"/>
    <property type="match status" value="1"/>
</dbReference>
<evidence type="ECO:0000256" key="2">
    <source>
        <dbReference type="ARBA" id="ARBA00023008"/>
    </source>
</evidence>
<dbReference type="GO" id="GO:0005507">
    <property type="term" value="F:copper ion binding"/>
    <property type="evidence" value="ECO:0007669"/>
    <property type="project" value="InterPro"/>
</dbReference>
<dbReference type="Gene3D" id="2.60.40.10">
    <property type="entry name" value="Immunoglobulins"/>
    <property type="match status" value="1"/>
</dbReference>
<feature type="domain" description="Blue (type 1) copper" evidence="4">
    <location>
        <begin position="24"/>
        <end position="106"/>
    </location>
</feature>